<accession>A0AAV2ANC9</accession>
<dbReference type="Proteomes" id="UP001497382">
    <property type="component" value="Unassembled WGS sequence"/>
</dbReference>
<feature type="non-terminal residue" evidence="1">
    <location>
        <position position="66"/>
    </location>
</feature>
<proteinExistence type="predicted"/>
<sequence>NCVPNFIYLAIPVFELLSSHQRGQTDRLPVGGCCPKFDHFLQIMQKDHIPNFSFVAIIVFELSCSQ</sequence>
<name>A0AAV2ANC9_9ARAC</name>
<protein>
    <submittedName>
        <fullName evidence="1">Uncharacterized protein</fullName>
    </submittedName>
</protein>
<gene>
    <name evidence="1" type="ORF">LARSCL_LOCUS13051</name>
</gene>
<keyword evidence="2" id="KW-1185">Reference proteome</keyword>
<dbReference type="AlphaFoldDB" id="A0AAV2ANC9"/>
<evidence type="ECO:0000313" key="2">
    <source>
        <dbReference type="Proteomes" id="UP001497382"/>
    </source>
</evidence>
<reference evidence="1 2" key="1">
    <citation type="submission" date="2024-04" db="EMBL/GenBank/DDBJ databases">
        <authorList>
            <person name="Rising A."/>
            <person name="Reimegard J."/>
            <person name="Sonavane S."/>
            <person name="Akerstrom W."/>
            <person name="Nylinder S."/>
            <person name="Hedman E."/>
            <person name="Kallberg Y."/>
        </authorList>
    </citation>
    <scope>NUCLEOTIDE SEQUENCE [LARGE SCALE GENOMIC DNA]</scope>
</reference>
<organism evidence="1 2">
    <name type="scientific">Larinioides sclopetarius</name>
    <dbReference type="NCBI Taxonomy" id="280406"/>
    <lineage>
        <taxon>Eukaryota</taxon>
        <taxon>Metazoa</taxon>
        <taxon>Ecdysozoa</taxon>
        <taxon>Arthropoda</taxon>
        <taxon>Chelicerata</taxon>
        <taxon>Arachnida</taxon>
        <taxon>Araneae</taxon>
        <taxon>Araneomorphae</taxon>
        <taxon>Entelegynae</taxon>
        <taxon>Araneoidea</taxon>
        <taxon>Araneidae</taxon>
        <taxon>Larinioides</taxon>
    </lineage>
</organism>
<evidence type="ECO:0000313" key="1">
    <source>
        <dbReference type="EMBL" id="CAL1284268.1"/>
    </source>
</evidence>
<comment type="caution">
    <text evidence="1">The sequence shown here is derived from an EMBL/GenBank/DDBJ whole genome shotgun (WGS) entry which is preliminary data.</text>
</comment>
<feature type="non-terminal residue" evidence="1">
    <location>
        <position position="1"/>
    </location>
</feature>
<dbReference type="EMBL" id="CAXIEN010000177">
    <property type="protein sequence ID" value="CAL1284268.1"/>
    <property type="molecule type" value="Genomic_DNA"/>
</dbReference>